<accession>X1V386</accession>
<dbReference type="InterPro" id="IPR005883">
    <property type="entry name" value="PilM"/>
</dbReference>
<evidence type="ECO:0000313" key="1">
    <source>
        <dbReference type="EMBL" id="GAJ06631.1"/>
    </source>
</evidence>
<feature type="non-terminal residue" evidence="1">
    <location>
        <position position="1"/>
    </location>
</feature>
<reference evidence="1" key="1">
    <citation type="journal article" date="2014" name="Front. Microbiol.">
        <title>High frequency of phylogenetically diverse reductive dehalogenase-homologous genes in deep subseafloor sedimentary metagenomes.</title>
        <authorList>
            <person name="Kawai M."/>
            <person name="Futagami T."/>
            <person name="Toyoda A."/>
            <person name="Takaki Y."/>
            <person name="Nishi S."/>
            <person name="Hori S."/>
            <person name="Arai W."/>
            <person name="Tsubouchi T."/>
            <person name="Morono Y."/>
            <person name="Uchiyama I."/>
            <person name="Ito T."/>
            <person name="Fujiyama A."/>
            <person name="Inagaki F."/>
            <person name="Takami H."/>
        </authorList>
    </citation>
    <scope>NUCLEOTIDE SEQUENCE</scope>
    <source>
        <strain evidence="1">Expedition CK06-06</strain>
    </source>
</reference>
<name>X1V386_9ZZZZ</name>
<evidence type="ECO:0008006" key="2">
    <source>
        <dbReference type="Google" id="ProtNLM"/>
    </source>
</evidence>
<gene>
    <name evidence="1" type="ORF">S12H4_43272</name>
</gene>
<proteinExistence type="predicted"/>
<protein>
    <recommendedName>
        <fullName evidence="2">SHS2 domain-containing protein</fullName>
    </recommendedName>
</protein>
<dbReference type="Gene3D" id="3.30.420.40">
    <property type="match status" value="1"/>
</dbReference>
<dbReference type="AlphaFoldDB" id="X1V386"/>
<comment type="caution">
    <text evidence="1">The sequence shown here is derived from an EMBL/GenBank/DDBJ whole genome shotgun (WGS) entry which is preliminary data.</text>
</comment>
<sequence length="103" mass="11804">IRRAIYQIIAPYMEELIHELHKIIGYVRSEERNVVFEGIYMYGQAPFIRCLDRYLERRLNSPTTLINPMTKVALSGNGILPDISEGAPFALALGLAMRKVPWL</sequence>
<dbReference type="EMBL" id="BARW01026545">
    <property type="protein sequence ID" value="GAJ06631.1"/>
    <property type="molecule type" value="Genomic_DNA"/>
</dbReference>
<dbReference type="Pfam" id="PF11104">
    <property type="entry name" value="PilM_2"/>
    <property type="match status" value="1"/>
</dbReference>
<organism evidence="1">
    <name type="scientific">marine sediment metagenome</name>
    <dbReference type="NCBI Taxonomy" id="412755"/>
    <lineage>
        <taxon>unclassified sequences</taxon>
        <taxon>metagenomes</taxon>
        <taxon>ecological metagenomes</taxon>
    </lineage>
</organism>